<evidence type="ECO:0000313" key="2">
    <source>
        <dbReference type="EMBL" id="KAF0706380.1"/>
    </source>
</evidence>
<dbReference type="AlphaFoldDB" id="A0A6A4Z1F3"/>
<proteinExistence type="predicted"/>
<feature type="region of interest" description="Disordered" evidence="1">
    <location>
        <begin position="229"/>
        <end position="257"/>
    </location>
</feature>
<organism evidence="2 3">
    <name type="scientific">Aphanomyces astaci</name>
    <name type="common">Crayfish plague agent</name>
    <dbReference type="NCBI Taxonomy" id="112090"/>
    <lineage>
        <taxon>Eukaryota</taxon>
        <taxon>Sar</taxon>
        <taxon>Stramenopiles</taxon>
        <taxon>Oomycota</taxon>
        <taxon>Saprolegniomycetes</taxon>
        <taxon>Saprolegniales</taxon>
        <taxon>Verrucalvaceae</taxon>
        <taxon>Aphanomyces</taxon>
    </lineage>
</organism>
<comment type="caution">
    <text evidence="2">The sequence shown here is derived from an EMBL/GenBank/DDBJ whole genome shotgun (WGS) entry which is preliminary data.</text>
</comment>
<protein>
    <submittedName>
        <fullName evidence="2">Uncharacterized protein</fullName>
    </submittedName>
</protein>
<evidence type="ECO:0000256" key="1">
    <source>
        <dbReference type="SAM" id="MobiDB-lite"/>
    </source>
</evidence>
<dbReference type="EMBL" id="VJMI01019802">
    <property type="protein sequence ID" value="KAF0706380.1"/>
    <property type="molecule type" value="Genomic_DNA"/>
</dbReference>
<accession>A0A6A4Z1F3</accession>
<evidence type="ECO:0000313" key="3">
    <source>
        <dbReference type="Proteomes" id="UP000469452"/>
    </source>
</evidence>
<name>A0A6A4Z1F3_APHAT</name>
<gene>
    <name evidence="2" type="ORF">AaE_014141</name>
</gene>
<dbReference type="Proteomes" id="UP000469452">
    <property type="component" value="Unassembled WGS sequence"/>
</dbReference>
<sequence>MNRNPITTVFKPSKVNAQEYVKNQTLRTYEAETYGDDQNHARALIEDGYTLNPEIMLHNFAPFLRNTKLPSPDWVFGDGGHVYNRESGRLIKDLGGVDWIRSLNHIVDALRELGPPNPENQQLPIKYEDDKGEYYRLKIIELLKENPSFNNKLHPIGKDGEEKRNYVLINTSNSIKKSNGQRLNNGKKRNTILDSIDWPRTYNIIHEKFYGDTRKPISERERVEAFARTYSGNTPGTPDTIPEHGFQTPSPKPHERRFYSNALGDQADSAQDSTYSTPPTLDLSGKGLHIRRLSGRGLRGRGYEPSSLMLKEYLYQPMGDKFIHLKSLSENFLVVKYPSGNSYSKRLKISKAVASLIRDFIFDKKFEVSSYNRLNNADQKVIYDLFIVTKLNRTYQLENPYDEDGSQLRDEYQAELDKLVGELQLGNRNKKNIDELIKLASYLFKHDAISNSQFSNYMSLVV</sequence>
<reference evidence="2 3" key="1">
    <citation type="submission" date="2019-06" db="EMBL/GenBank/DDBJ databases">
        <title>Genomics analysis of Aphanomyces spp. identifies a new class of oomycete effector associated with host adaptation.</title>
        <authorList>
            <person name="Gaulin E."/>
        </authorList>
    </citation>
    <scope>NUCLEOTIDE SEQUENCE [LARGE SCALE GENOMIC DNA]</scope>
    <source>
        <strain evidence="2 3">E</strain>
    </source>
</reference>